<dbReference type="EMBL" id="SHBM01000006">
    <property type="protein sequence ID" value="RZO18644.1"/>
    <property type="molecule type" value="Genomic_DNA"/>
</dbReference>
<dbReference type="AlphaFoldDB" id="A0A520MBP8"/>
<proteinExistence type="predicted"/>
<protein>
    <submittedName>
        <fullName evidence="1">Uncharacterized protein</fullName>
    </submittedName>
</protein>
<gene>
    <name evidence="1" type="ORF">EVB00_00900</name>
</gene>
<reference evidence="1 2" key="1">
    <citation type="submission" date="2019-02" db="EMBL/GenBank/DDBJ databases">
        <title>Prokaryotic population dynamics and viral predation in marine succession experiment using metagenomics: the confinement effect.</title>
        <authorList>
            <person name="Haro-Moreno J.M."/>
            <person name="Rodriguez-Valera F."/>
            <person name="Lopez-Perez M."/>
        </authorList>
    </citation>
    <scope>NUCLEOTIDE SEQUENCE [LARGE SCALE GENOMIC DNA]</scope>
    <source>
        <strain evidence="1">MED-G167</strain>
    </source>
</reference>
<comment type="caution">
    <text evidence="1">The sequence shown here is derived from an EMBL/GenBank/DDBJ whole genome shotgun (WGS) entry which is preliminary data.</text>
</comment>
<sequence>MNESDENTLLTSLEDRLKKLINRYDEQKGIINSYIQREREWKSIKHGLNKEINELNDQILKLGIKESPDE</sequence>
<evidence type="ECO:0000313" key="1">
    <source>
        <dbReference type="EMBL" id="RZO18644.1"/>
    </source>
</evidence>
<dbReference type="Proteomes" id="UP000318359">
    <property type="component" value="Unassembled WGS sequence"/>
</dbReference>
<organism evidence="1 2">
    <name type="scientific">SAR86 cluster bacterium</name>
    <dbReference type="NCBI Taxonomy" id="2030880"/>
    <lineage>
        <taxon>Bacteria</taxon>
        <taxon>Pseudomonadati</taxon>
        <taxon>Pseudomonadota</taxon>
        <taxon>Gammaproteobacteria</taxon>
        <taxon>SAR86 cluster</taxon>
    </lineage>
</organism>
<evidence type="ECO:0000313" key="2">
    <source>
        <dbReference type="Proteomes" id="UP000318359"/>
    </source>
</evidence>
<accession>A0A520MBP8</accession>
<name>A0A520MBP8_9GAMM</name>